<dbReference type="Pfam" id="PF13560">
    <property type="entry name" value="HTH_31"/>
    <property type="match status" value="1"/>
</dbReference>
<evidence type="ECO:0000259" key="2">
    <source>
        <dbReference type="PROSITE" id="PS50943"/>
    </source>
</evidence>
<feature type="domain" description="HTH cro/C1-type" evidence="2">
    <location>
        <begin position="29"/>
        <end position="76"/>
    </location>
</feature>
<organism evidence="3 4">
    <name type="scientific">Corallococcus exercitus</name>
    <dbReference type="NCBI Taxonomy" id="2316736"/>
    <lineage>
        <taxon>Bacteria</taxon>
        <taxon>Pseudomonadati</taxon>
        <taxon>Myxococcota</taxon>
        <taxon>Myxococcia</taxon>
        <taxon>Myxococcales</taxon>
        <taxon>Cystobacterineae</taxon>
        <taxon>Myxococcaceae</taxon>
        <taxon>Corallococcus</taxon>
    </lineage>
</organism>
<dbReference type="Proteomes" id="UP000563426">
    <property type="component" value="Unassembled WGS sequence"/>
</dbReference>
<keyword evidence="4" id="KW-1185">Reference proteome</keyword>
<gene>
    <name evidence="3" type="ORF">HMI49_04280</name>
</gene>
<dbReference type="SMART" id="SM00530">
    <property type="entry name" value="HTH_XRE"/>
    <property type="match status" value="1"/>
</dbReference>
<dbReference type="PANTHER" id="PTHR35010">
    <property type="entry name" value="BLL4672 PROTEIN-RELATED"/>
    <property type="match status" value="1"/>
</dbReference>
<evidence type="ECO:0000313" key="4">
    <source>
        <dbReference type="Proteomes" id="UP000563426"/>
    </source>
</evidence>
<dbReference type="InterPro" id="IPR041413">
    <property type="entry name" value="MLTR_LBD"/>
</dbReference>
<dbReference type="InterPro" id="IPR010982">
    <property type="entry name" value="Lambda_DNA-bd_dom_sf"/>
</dbReference>
<protein>
    <submittedName>
        <fullName evidence="3">Helix-turn-helix domain-containing protein</fullName>
    </submittedName>
</protein>
<evidence type="ECO:0000313" key="3">
    <source>
        <dbReference type="EMBL" id="NOK32416.1"/>
    </source>
</evidence>
<dbReference type="GO" id="GO:0003677">
    <property type="term" value="F:DNA binding"/>
    <property type="evidence" value="ECO:0007669"/>
    <property type="project" value="InterPro"/>
</dbReference>
<dbReference type="Gene3D" id="1.10.260.40">
    <property type="entry name" value="lambda repressor-like DNA-binding domains"/>
    <property type="match status" value="1"/>
</dbReference>
<dbReference type="InterPro" id="IPR001387">
    <property type="entry name" value="Cro/C1-type_HTH"/>
</dbReference>
<dbReference type="EMBL" id="JABFJV010000013">
    <property type="protein sequence ID" value="NOK32416.1"/>
    <property type="molecule type" value="Genomic_DNA"/>
</dbReference>
<dbReference type="PANTHER" id="PTHR35010:SF2">
    <property type="entry name" value="BLL4672 PROTEIN"/>
    <property type="match status" value="1"/>
</dbReference>
<dbReference type="SUPFAM" id="SSF47413">
    <property type="entry name" value="lambda repressor-like DNA-binding domains"/>
    <property type="match status" value="1"/>
</dbReference>
<feature type="region of interest" description="Disordered" evidence="1">
    <location>
        <begin position="1"/>
        <end position="29"/>
    </location>
</feature>
<sequence>MATTTLPEFLRARRERLQPEPTGRRRTPGLRREEVAARAGVSVTWYTWLEQGRGGVPSDEVLERLARALELDETNREMLFLLAHARPPPRRYTPPAEVTPALQRVLDNLRAPAFVKTPTFQIVAWNRAAVAVMGDYAAVPERDRNMLRRVFHPEAAAFLPHGDDMRRTCLAAFRVDIARAGASEEAAALVDELMATSEEFRRLWAENELHTHGVRSRRLVRPGVGELVFEASMFSVDDSDGLGMVVLSPADDASARGVEQLLRELEHSTG</sequence>
<dbReference type="CDD" id="cd00093">
    <property type="entry name" value="HTH_XRE"/>
    <property type="match status" value="1"/>
</dbReference>
<dbReference type="PROSITE" id="PS50943">
    <property type="entry name" value="HTH_CROC1"/>
    <property type="match status" value="1"/>
</dbReference>
<dbReference type="Pfam" id="PF17765">
    <property type="entry name" value="MLTR_LBD"/>
    <property type="match status" value="1"/>
</dbReference>
<dbReference type="AlphaFoldDB" id="A0A7Y4KEX1"/>
<accession>A0A7Y4KEX1</accession>
<name>A0A7Y4KEX1_9BACT</name>
<evidence type="ECO:0000256" key="1">
    <source>
        <dbReference type="SAM" id="MobiDB-lite"/>
    </source>
</evidence>
<dbReference type="RefSeq" id="WP_171433113.1">
    <property type="nucleotide sequence ID" value="NZ_JABFJV010000013.1"/>
</dbReference>
<dbReference type="Gene3D" id="3.30.450.180">
    <property type="match status" value="1"/>
</dbReference>
<proteinExistence type="predicted"/>
<comment type="caution">
    <text evidence="3">The sequence shown here is derived from an EMBL/GenBank/DDBJ whole genome shotgun (WGS) entry which is preliminary data.</text>
</comment>
<reference evidence="3 4" key="1">
    <citation type="submission" date="2020-05" db="EMBL/GenBank/DDBJ databases">
        <authorList>
            <person name="Whitworth D."/>
        </authorList>
    </citation>
    <scope>NUCLEOTIDE SEQUENCE [LARGE SCALE GENOMIC DNA]</scope>
    <source>
        <strain evidence="3 4">AB043B</strain>
    </source>
</reference>